<dbReference type="InterPro" id="IPR038765">
    <property type="entry name" value="Papain-like_cys_pep_sf"/>
</dbReference>
<dbReference type="InterPro" id="IPR002931">
    <property type="entry name" value="Transglutaminase-like"/>
</dbReference>
<dbReference type="Proteomes" id="UP000680132">
    <property type="component" value="Unassembled WGS sequence"/>
</dbReference>
<name>A0A939QIN8_9MICO</name>
<dbReference type="Gene3D" id="3.10.620.30">
    <property type="match status" value="1"/>
</dbReference>
<comment type="caution">
    <text evidence="2">The sequence shown here is derived from an EMBL/GenBank/DDBJ whole genome shotgun (WGS) entry which is preliminary data.</text>
</comment>
<dbReference type="SUPFAM" id="SSF54001">
    <property type="entry name" value="Cysteine proteinases"/>
    <property type="match status" value="1"/>
</dbReference>
<proteinExistence type="predicted"/>
<dbReference type="EMBL" id="JAGFOA010000003">
    <property type="protein sequence ID" value="MBO3663573.1"/>
    <property type="molecule type" value="Genomic_DNA"/>
</dbReference>
<dbReference type="AlphaFoldDB" id="A0A939QIN8"/>
<reference evidence="2" key="1">
    <citation type="submission" date="2021-03" db="EMBL/GenBank/DDBJ databases">
        <title>Microbacterium sp. nov., a novel actinobacterium isolated from cow dung.</title>
        <authorList>
            <person name="Zhang L."/>
        </authorList>
    </citation>
    <scope>NUCLEOTIDE SEQUENCE</scope>
    <source>
        <strain evidence="2">NEAU-LLB</strain>
    </source>
</reference>
<gene>
    <name evidence="2" type="ORF">J5V96_08600</name>
</gene>
<protein>
    <submittedName>
        <fullName evidence="2">Transglutaminase domain-containing protein</fullName>
    </submittedName>
</protein>
<sequence>MSNAAAAVVDHAAHTAFSDPGAHAGLLDALPTDPAALSEVARNVIAHYRAFQSQLPEATRGDINARWLRVILETDQARHPSPLADPRELSERVQGCCRDHTLLCVGALRQHGIPARSRVGFAGYFTEGFHHDHVIVEAWIDGRWRRFDPEVGEPLPGLATPHDMSFEAASSSGFTTAAEAWLAYRRGEVDGSKYGVHPDVPEVGGPGFLAGEVIYEVAHRFGDELLLWDGWGRIGPPDQPVAEEDAA</sequence>
<dbReference type="SMART" id="SM00460">
    <property type="entry name" value="TGc"/>
    <property type="match status" value="1"/>
</dbReference>
<organism evidence="2 3">
    <name type="scientific">Microbacterium stercoris</name>
    <dbReference type="NCBI Taxonomy" id="2820289"/>
    <lineage>
        <taxon>Bacteria</taxon>
        <taxon>Bacillati</taxon>
        <taxon>Actinomycetota</taxon>
        <taxon>Actinomycetes</taxon>
        <taxon>Micrococcales</taxon>
        <taxon>Microbacteriaceae</taxon>
        <taxon>Microbacterium</taxon>
    </lineage>
</organism>
<evidence type="ECO:0000313" key="2">
    <source>
        <dbReference type="EMBL" id="MBO3663573.1"/>
    </source>
</evidence>
<dbReference type="Pfam" id="PF01841">
    <property type="entry name" value="Transglut_core"/>
    <property type="match status" value="1"/>
</dbReference>
<evidence type="ECO:0000259" key="1">
    <source>
        <dbReference type="SMART" id="SM00460"/>
    </source>
</evidence>
<feature type="domain" description="Transglutaminase-like" evidence="1">
    <location>
        <begin position="89"/>
        <end position="151"/>
    </location>
</feature>
<keyword evidence="3" id="KW-1185">Reference proteome</keyword>
<accession>A0A939QIN8</accession>
<dbReference type="RefSeq" id="WP_208502796.1">
    <property type="nucleotide sequence ID" value="NZ_JAGFOA010000003.1"/>
</dbReference>
<evidence type="ECO:0000313" key="3">
    <source>
        <dbReference type="Proteomes" id="UP000680132"/>
    </source>
</evidence>